<dbReference type="EMBL" id="VSFG01000013">
    <property type="protein sequence ID" value="TYB40070.1"/>
    <property type="molecule type" value="Genomic_DNA"/>
</dbReference>
<accession>A0A5D0N6R4</accession>
<evidence type="ECO:0000313" key="2">
    <source>
        <dbReference type="EMBL" id="TYB40070.1"/>
    </source>
</evidence>
<dbReference type="Proteomes" id="UP000323380">
    <property type="component" value="Unassembled WGS sequence"/>
</dbReference>
<protein>
    <submittedName>
        <fullName evidence="2">ABC transporter permease</fullName>
    </submittedName>
</protein>
<dbReference type="RefSeq" id="WP_067891806.1">
    <property type="nucleotide sequence ID" value="NZ_VSFG01000013.1"/>
</dbReference>
<keyword evidence="1" id="KW-0472">Membrane</keyword>
<sequence length="265" mass="27515">MSGRRGAADAVAAEWWKLRSVRSTYWVLTATALMLGLVLLLGVQVAQAWDGMSAADRAKFELRPLQEIGPWAAGLCVGVLGVLAITSEYRTGMIRTTFTAVPRRGVLLAAKAAVVGAVALVAGEAVTLGSLVGTRLVVRDRRFADQGASLAHELPGFAVVGATPAVYALLGLALGALLRSAAGSIVSLVFAWHVLPLLVFHLPGPWDERLGSVMIGGLPAQIAGRDADDSIYGDLLPPGAAAALLVAYAVVPLVLASAALRHRDT</sequence>
<evidence type="ECO:0000313" key="3">
    <source>
        <dbReference type="Proteomes" id="UP000323380"/>
    </source>
</evidence>
<gene>
    <name evidence="2" type="ORF">FXF69_39420</name>
</gene>
<keyword evidence="3" id="KW-1185">Reference proteome</keyword>
<dbReference type="STRING" id="1220554.GCA_001552135_03241"/>
<name>A0A5D0N6R4_9ACTN</name>
<organism evidence="2 3">
    <name type="scientific">Actinomadura chibensis</name>
    <dbReference type="NCBI Taxonomy" id="392828"/>
    <lineage>
        <taxon>Bacteria</taxon>
        <taxon>Bacillati</taxon>
        <taxon>Actinomycetota</taxon>
        <taxon>Actinomycetes</taxon>
        <taxon>Streptosporangiales</taxon>
        <taxon>Thermomonosporaceae</taxon>
        <taxon>Actinomadura</taxon>
    </lineage>
</organism>
<evidence type="ECO:0000256" key="1">
    <source>
        <dbReference type="SAM" id="Phobius"/>
    </source>
</evidence>
<feature type="transmembrane region" description="Helical" evidence="1">
    <location>
        <begin position="240"/>
        <end position="260"/>
    </location>
</feature>
<feature type="transmembrane region" description="Helical" evidence="1">
    <location>
        <begin position="185"/>
        <end position="204"/>
    </location>
</feature>
<keyword evidence="1" id="KW-0812">Transmembrane</keyword>
<feature type="transmembrane region" description="Helical" evidence="1">
    <location>
        <begin position="106"/>
        <end position="134"/>
    </location>
</feature>
<dbReference type="AlphaFoldDB" id="A0A5D0N6R4"/>
<feature type="transmembrane region" description="Helical" evidence="1">
    <location>
        <begin position="154"/>
        <end position="178"/>
    </location>
</feature>
<feature type="transmembrane region" description="Helical" evidence="1">
    <location>
        <begin position="25"/>
        <end position="48"/>
    </location>
</feature>
<keyword evidence="1" id="KW-1133">Transmembrane helix</keyword>
<feature type="transmembrane region" description="Helical" evidence="1">
    <location>
        <begin position="68"/>
        <end position="85"/>
    </location>
</feature>
<comment type="caution">
    <text evidence="2">The sequence shown here is derived from an EMBL/GenBank/DDBJ whole genome shotgun (WGS) entry which is preliminary data.</text>
</comment>
<proteinExistence type="predicted"/>
<reference evidence="2 3" key="1">
    <citation type="submission" date="2019-08" db="EMBL/GenBank/DDBJ databases">
        <title>Actinomadura sp. nov. CYP1-5 isolated from mountain soil.</title>
        <authorList>
            <person name="Songsumanus A."/>
            <person name="Kuncharoen N."/>
            <person name="Kudo T."/>
            <person name="Yuki M."/>
            <person name="Igarashi Y."/>
            <person name="Tanasupawat S."/>
        </authorList>
    </citation>
    <scope>NUCLEOTIDE SEQUENCE [LARGE SCALE GENOMIC DNA]</scope>
    <source>
        <strain evidence="2 3">JCM 14158</strain>
    </source>
</reference>